<dbReference type="EMBL" id="NBII01000001">
    <property type="protein sequence ID" value="PAV23329.1"/>
    <property type="molecule type" value="Genomic_DNA"/>
</dbReference>
<dbReference type="InterPro" id="IPR036259">
    <property type="entry name" value="MFS_trans_sf"/>
</dbReference>
<feature type="transmembrane region" description="Helical" evidence="6">
    <location>
        <begin position="107"/>
        <end position="125"/>
    </location>
</feature>
<dbReference type="InParanoid" id="A0A286UUR0"/>
<dbReference type="FunFam" id="1.20.1720.10:FF:000012">
    <property type="entry name" value="MFS toxin efflux pump (AflT)"/>
    <property type="match status" value="1"/>
</dbReference>
<feature type="transmembrane region" description="Helical" evidence="6">
    <location>
        <begin position="334"/>
        <end position="354"/>
    </location>
</feature>
<protein>
    <submittedName>
        <fullName evidence="8">MFS general substrate transporter</fullName>
    </submittedName>
</protein>
<dbReference type="GO" id="GO:0005886">
    <property type="term" value="C:plasma membrane"/>
    <property type="evidence" value="ECO:0007669"/>
    <property type="project" value="TreeGrafter"/>
</dbReference>
<evidence type="ECO:0000256" key="2">
    <source>
        <dbReference type="ARBA" id="ARBA00022692"/>
    </source>
</evidence>
<feature type="transmembrane region" description="Helical" evidence="6">
    <location>
        <begin position="466"/>
        <end position="485"/>
    </location>
</feature>
<dbReference type="SUPFAM" id="SSF103473">
    <property type="entry name" value="MFS general substrate transporter"/>
    <property type="match status" value="1"/>
</dbReference>
<evidence type="ECO:0000256" key="5">
    <source>
        <dbReference type="SAM" id="MobiDB-lite"/>
    </source>
</evidence>
<feature type="transmembrane region" description="Helical" evidence="6">
    <location>
        <begin position="194"/>
        <end position="213"/>
    </location>
</feature>
<dbReference type="Pfam" id="PF07690">
    <property type="entry name" value="MFS_1"/>
    <property type="match status" value="1"/>
</dbReference>
<dbReference type="PANTHER" id="PTHR23501">
    <property type="entry name" value="MAJOR FACILITATOR SUPERFAMILY"/>
    <property type="match status" value="1"/>
</dbReference>
<accession>A0A286UUR0</accession>
<feature type="domain" description="Major facilitator superfamily (MFS) profile" evidence="7">
    <location>
        <begin position="72"/>
        <end position="559"/>
    </location>
</feature>
<dbReference type="GO" id="GO:0022857">
    <property type="term" value="F:transmembrane transporter activity"/>
    <property type="evidence" value="ECO:0007669"/>
    <property type="project" value="InterPro"/>
</dbReference>
<dbReference type="Proteomes" id="UP000217199">
    <property type="component" value="Unassembled WGS sequence"/>
</dbReference>
<dbReference type="Gene3D" id="1.20.1250.20">
    <property type="entry name" value="MFS general substrate transporter like domains"/>
    <property type="match status" value="1"/>
</dbReference>
<dbReference type="OrthoDB" id="10021397at2759"/>
<evidence type="ECO:0000259" key="7">
    <source>
        <dbReference type="PROSITE" id="PS50850"/>
    </source>
</evidence>
<comment type="subcellular location">
    <subcellularLocation>
        <location evidence="1">Membrane</location>
        <topology evidence="1">Multi-pass membrane protein</topology>
    </subcellularLocation>
</comment>
<dbReference type="InterPro" id="IPR011701">
    <property type="entry name" value="MFS"/>
</dbReference>
<keyword evidence="9" id="KW-1185">Reference proteome</keyword>
<keyword evidence="3 6" id="KW-1133">Transmembrane helix</keyword>
<keyword evidence="2 6" id="KW-0812">Transmembrane</keyword>
<feature type="transmembrane region" description="Helical" evidence="6">
    <location>
        <begin position="266"/>
        <end position="284"/>
    </location>
</feature>
<dbReference type="PANTHER" id="PTHR23501:SF198">
    <property type="entry name" value="AZOLE RESISTANCE PROTEIN 1-RELATED"/>
    <property type="match status" value="1"/>
</dbReference>
<feature type="transmembrane region" description="Helical" evidence="6">
    <location>
        <begin position="536"/>
        <end position="554"/>
    </location>
</feature>
<dbReference type="AlphaFoldDB" id="A0A286UUR0"/>
<evidence type="ECO:0000256" key="1">
    <source>
        <dbReference type="ARBA" id="ARBA00004141"/>
    </source>
</evidence>
<evidence type="ECO:0000313" key="9">
    <source>
        <dbReference type="Proteomes" id="UP000217199"/>
    </source>
</evidence>
<gene>
    <name evidence="8" type="ORF">PNOK_0039700</name>
</gene>
<evidence type="ECO:0000256" key="6">
    <source>
        <dbReference type="SAM" id="Phobius"/>
    </source>
</evidence>
<feature type="transmembrane region" description="Helical" evidence="6">
    <location>
        <begin position="296"/>
        <end position="314"/>
    </location>
</feature>
<dbReference type="PROSITE" id="PS50850">
    <property type="entry name" value="MFS"/>
    <property type="match status" value="1"/>
</dbReference>
<feature type="transmembrane region" description="Helical" evidence="6">
    <location>
        <begin position="137"/>
        <end position="156"/>
    </location>
</feature>
<feature type="transmembrane region" description="Helical" evidence="6">
    <location>
        <begin position="162"/>
        <end position="187"/>
    </location>
</feature>
<comment type="caution">
    <text evidence="8">The sequence shown here is derived from an EMBL/GenBank/DDBJ whole genome shotgun (WGS) entry which is preliminary data.</text>
</comment>
<evidence type="ECO:0000313" key="8">
    <source>
        <dbReference type="EMBL" id="PAV23329.1"/>
    </source>
</evidence>
<feature type="transmembrane region" description="Helical" evidence="6">
    <location>
        <begin position="399"/>
        <end position="419"/>
    </location>
</feature>
<dbReference type="STRING" id="2282107.A0A286UUR0"/>
<feature type="transmembrane region" description="Helical" evidence="6">
    <location>
        <begin position="374"/>
        <end position="392"/>
    </location>
</feature>
<name>A0A286UUR0_9AGAM</name>
<feature type="region of interest" description="Disordered" evidence="5">
    <location>
        <begin position="30"/>
        <end position="59"/>
    </location>
</feature>
<dbReference type="Gene3D" id="1.20.1720.10">
    <property type="entry name" value="Multidrug resistance protein D"/>
    <property type="match status" value="1"/>
</dbReference>
<feature type="transmembrane region" description="Helical" evidence="6">
    <location>
        <begin position="69"/>
        <end position="95"/>
    </location>
</feature>
<keyword evidence="4 6" id="KW-0472">Membrane</keyword>
<feature type="transmembrane region" description="Helical" evidence="6">
    <location>
        <begin position="225"/>
        <end position="245"/>
    </location>
</feature>
<evidence type="ECO:0000256" key="4">
    <source>
        <dbReference type="ARBA" id="ARBA00023136"/>
    </source>
</evidence>
<evidence type="ECO:0000256" key="3">
    <source>
        <dbReference type="ARBA" id="ARBA00022989"/>
    </source>
</evidence>
<dbReference type="FunFam" id="1.20.1250.20:FF:000196">
    <property type="entry name" value="MFS toxin efflux pump (AflT)"/>
    <property type="match status" value="1"/>
</dbReference>
<dbReference type="CDD" id="cd17502">
    <property type="entry name" value="MFS_Azr1_MDR_like"/>
    <property type="match status" value="1"/>
</dbReference>
<organism evidence="8 9">
    <name type="scientific">Pyrrhoderma noxium</name>
    <dbReference type="NCBI Taxonomy" id="2282107"/>
    <lineage>
        <taxon>Eukaryota</taxon>
        <taxon>Fungi</taxon>
        <taxon>Dikarya</taxon>
        <taxon>Basidiomycota</taxon>
        <taxon>Agaricomycotina</taxon>
        <taxon>Agaricomycetes</taxon>
        <taxon>Hymenochaetales</taxon>
        <taxon>Hymenochaetaceae</taxon>
        <taxon>Pyrrhoderma</taxon>
    </lineage>
</organism>
<proteinExistence type="predicted"/>
<reference evidence="8 9" key="1">
    <citation type="journal article" date="2017" name="Mol. Ecol.">
        <title>Comparative and population genomic landscape of Phellinus noxius: A hypervariable fungus causing root rot in trees.</title>
        <authorList>
            <person name="Chung C.L."/>
            <person name="Lee T.J."/>
            <person name="Akiba M."/>
            <person name="Lee H.H."/>
            <person name="Kuo T.H."/>
            <person name="Liu D."/>
            <person name="Ke H.M."/>
            <person name="Yokoi T."/>
            <person name="Roa M.B."/>
            <person name="Lu M.J."/>
            <person name="Chang Y.Y."/>
            <person name="Ann P.J."/>
            <person name="Tsai J.N."/>
            <person name="Chen C.Y."/>
            <person name="Tzean S.S."/>
            <person name="Ota Y."/>
            <person name="Hattori T."/>
            <person name="Sahashi N."/>
            <person name="Liou R.F."/>
            <person name="Kikuchi T."/>
            <person name="Tsai I.J."/>
        </authorList>
    </citation>
    <scope>NUCLEOTIDE SEQUENCE [LARGE SCALE GENOMIC DNA]</scope>
    <source>
        <strain evidence="8 9">FFPRI411160</strain>
    </source>
</reference>
<feature type="transmembrane region" description="Helical" evidence="6">
    <location>
        <begin position="431"/>
        <end position="454"/>
    </location>
</feature>
<dbReference type="InterPro" id="IPR020846">
    <property type="entry name" value="MFS_dom"/>
</dbReference>
<sequence length="570" mass="61244">MQTDIYKGVPPHPSDVNDSIEVTDIVAKKESTVEATGTSKDMSSEEEKVQEVSNPEQNTEIEYPTAPKLALLTIGLALVIFVVALDNTIIATAIPTITTVFDSLDDVGWYGSSYLLTTTSLQPSFGKIYTYFNVKWTYLSALVLFEIGSIICASATSSPMLIIGRAVAGAGASALFSGGMTIIGFSVPLNKMPIYIAALSGMFGIASVVGPILGGALTDKVSWRWCFWINLPFGGMAFLAVLIFFKPPKRDVGNLTVMEKLKKLDIIGAFFLICAIVCLLLALQDGGTDYAWGTPRIWGLLLGFGLIIIVFSLIQFRLGDDATIPPRLFRQRTVFTGSIFTFLLSMGLYTHIYYLPFYFQAVKGTTAEGSGIRSIPYLISITTASLIVGGLITKIGYYVPFLWIGSAIFTIGSGLIFTLRVSSNAGQWIGYQILTGLGAGAGLQVPFLAVQAVLNTKEMPVGNAMIMFFNSMGGAISISIAQNVFSNSLTKEIPEYTTGVDPNDIVSSGATYIRQDVAADQLAGVLEAYTTALDTAFILPIAVAAMAFFVSLFMEWNSVKGKKIVHSGVS</sequence>